<dbReference type="Proteomes" id="UP000694846">
    <property type="component" value="Unplaced"/>
</dbReference>
<keyword evidence="1" id="KW-1185">Reference proteome</keyword>
<dbReference type="AlphaFoldDB" id="A0A8B8F947"/>
<reference evidence="2 3" key="1">
    <citation type="submission" date="2025-04" db="UniProtKB">
        <authorList>
            <consortium name="RefSeq"/>
        </authorList>
    </citation>
    <scope>IDENTIFICATION</scope>
    <source>
        <tissue evidence="2 3">Whole body</tissue>
    </source>
</reference>
<accession>A0A8B8F947</accession>
<name>A0A8B8F947_9HEMI</name>
<dbReference type="OrthoDB" id="6585437at2759"/>
<protein>
    <submittedName>
        <fullName evidence="2 3">Uncharacterized protein LOC112681011 isoform X1</fullName>
    </submittedName>
</protein>
<sequence length="247" mass="28893">MAQQQKDLTVNYKTLPKFSVVDFEFALYDDLLYLISGAISHSDSVENDVTKFEGIPIRIDKDGKTMNMTRREQSKVLSFFRRILAPKKLAQFKAFKMEMDNGFKLCYTNLTRNIIANHFNFENRNNIILVWNGSTDVIILERLRIWNAVVNLEAYDVYNNGDFFLRLTFLRTKQLIAQVPLGKFYKNGRLLSLTEAHDIICWDSHEITYLHDPRVDVILTKCLFNYLVNEETFEKILKRTLVLAESS</sequence>
<proteinExistence type="predicted"/>
<gene>
    <name evidence="2 3" type="primary">LOC112681011</name>
</gene>
<organism evidence="1 3">
    <name type="scientific">Sipha flava</name>
    <name type="common">yellow sugarcane aphid</name>
    <dbReference type="NCBI Taxonomy" id="143950"/>
    <lineage>
        <taxon>Eukaryota</taxon>
        <taxon>Metazoa</taxon>
        <taxon>Ecdysozoa</taxon>
        <taxon>Arthropoda</taxon>
        <taxon>Hexapoda</taxon>
        <taxon>Insecta</taxon>
        <taxon>Pterygota</taxon>
        <taxon>Neoptera</taxon>
        <taxon>Paraneoptera</taxon>
        <taxon>Hemiptera</taxon>
        <taxon>Sternorrhyncha</taxon>
        <taxon>Aphidomorpha</taxon>
        <taxon>Aphidoidea</taxon>
        <taxon>Aphididae</taxon>
        <taxon>Sipha</taxon>
    </lineage>
</organism>
<dbReference type="RefSeq" id="XP_025407151.1">
    <property type="nucleotide sequence ID" value="XM_025551366.1"/>
</dbReference>
<evidence type="ECO:0000313" key="2">
    <source>
        <dbReference type="RefSeq" id="XP_025407094.1"/>
    </source>
</evidence>
<evidence type="ECO:0000313" key="1">
    <source>
        <dbReference type="Proteomes" id="UP000694846"/>
    </source>
</evidence>
<dbReference type="RefSeq" id="XP_025407094.1">
    <property type="nucleotide sequence ID" value="XM_025551309.1"/>
</dbReference>
<dbReference type="GeneID" id="112681011"/>
<evidence type="ECO:0000313" key="3">
    <source>
        <dbReference type="RefSeq" id="XP_025407151.1"/>
    </source>
</evidence>